<dbReference type="Pfam" id="PF00593">
    <property type="entry name" value="TonB_dep_Rec_b-barrel"/>
    <property type="match status" value="1"/>
</dbReference>
<dbReference type="PANTHER" id="PTHR30069:SF29">
    <property type="entry name" value="HEMOGLOBIN AND HEMOGLOBIN-HAPTOGLOBIN-BINDING PROTEIN 1-RELATED"/>
    <property type="match status" value="1"/>
</dbReference>
<reference evidence="16" key="1">
    <citation type="submission" date="2015-01" db="EMBL/GenBank/DDBJ databases">
        <title>Flavisolibacter sp./LCS9/ whole genome sequencing.</title>
        <authorList>
            <person name="Kim M.K."/>
            <person name="Srinivasan S."/>
            <person name="Lee J.-J."/>
        </authorList>
    </citation>
    <scope>NUCLEOTIDE SEQUENCE [LARGE SCALE GENOMIC DNA]</scope>
    <source>
        <strain evidence="16">LCS9</strain>
    </source>
</reference>
<comment type="subcellular location">
    <subcellularLocation>
        <location evidence="1 10">Cell outer membrane</location>
        <topology evidence="1 10">Multi-pass membrane protein</topology>
    </subcellularLocation>
</comment>
<feature type="domain" description="TonB-dependent receptor plug" evidence="14">
    <location>
        <begin position="116"/>
        <end position="223"/>
    </location>
</feature>
<dbReference type="GO" id="GO:0044718">
    <property type="term" value="P:siderophore transmembrane transport"/>
    <property type="evidence" value="ECO:0007669"/>
    <property type="project" value="TreeGrafter"/>
</dbReference>
<protein>
    <submittedName>
        <fullName evidence="15">TonB-dependent receptor</fullName>
    </submittedName>
</protein>
<dbReference type="InterPro" id="IPR000531">
    <property type="entry name" value="Beta-barrel_TonB"/>
</dbReference>
<dbReference type="InterPro" id="IPR037066">
    <property type="entry name" value="Plug_dom_sf"/>
</dbReference>
<dbReference type="Proteomes" id="UP000077177">
    <property type="component" value="Chromosome"/>
</dbReference>
<keyword evidence="8 15" id="KW-0675">Receptor</keyword>
<dbReference type="InterPro" id="IPR012910">
    <property type="entry name" value="Plug_dom"/>
</dbReference>
<dbReference type="Pfam" id="PF07715">
    <property type="entry name" value="Plug"/>
    <property type="match status" value="1"/>
</dbReference>
<sequence length="723" mass="80825">MRFWLFTILVCCSLSSFSQNTFRAVIQSRSTNEALKGATIKINQSISFSNDSGYVEVKNLPAGEINVEVTYTGFEAQALKFAIPDTSVHLILLANEHNELENVTIVASTRTNQRIENAPLKVEVIGQEEMSEENTLKPANIASILGDVSGIQIQQSSAVSGNANVRIQGLDGRYTQILRDGMPLFEGFSGGFGVLQIPPLDLKQIELVKGAASTLFGGGAIGGLVNLISKKPSFKQEGELTFNQTTLKESNFNTYLARRNKHVGYTFFGGLTHQDAVDVNKDGFSDVPKLNAYIIHPRFFVYPAQNLTIAIGYSGTFETRNGGDMQVLKGQKDAIHQFFEEDASQRHTGDVQVQYAIDQQHTVELKASTSAFTNGITTDVHYFKGRQLNYFSELSYVLNNPTISWVSGINLLGDEFTKKPSDPILLENFDNNTIGAFTQLTVRLPHQTTLETGLRGDHHDQYGNFFLPRIAFFHRFNEQWATRLGFGAGYKTPNPLSPQTTDYAIETIAPLPPTAEAEKSLGYNAEINFKQRFSNGASLFINNAFFLTRLKNPIVANEQTDGSILFDNVGSNVTSKGFDTYVQANLHDWELYAGYTFTIVNRNYLEENKFMPLTPKNRWAFVMVYEVGDKWRFGLEGSYTGSQFRDNDTKTPAYLFMAGVVSRHLGDHFTVVLNCENLLDYRQSRHESLYTGTITNPVFKPIWAPIDGRAVNLAIRWNWAKKV</sequence>
<dbReference type="PROSITE" id="PS52016">
    <property type="entry name" value="TONB_DEPENDENT_REC_3"/>
    <property type="match status" value="1"/>
</dbReference>
<keyword evidence="2 10" id="KW-0813">Transport</keyword>
<evidence type="ECO:0000256" key="9">
    <source>
        <dbReference type="ARBA" id="ARBA00023237"/>
    </source>
</evidence>
<dbReference type="PANTHER" id="PTHR30069">
    <property type="entry name" value="TONB-DEPENDENT OUTER MEMBRANE RECEPTOR"/>
    <property type="match status" value="1"/>
</dbReference>
<evidence type="ECO:0000256" key="11">
    <source>
        <dbReference type="RuleBase" id="RU003357"/>
    </source>
</evidence>
<dbReference type="Gene3D" id="2.170.130.10">
    <property type="entry name" value="TonB-dependent receptor, plug domain"/>
    <property type="match status" value="1"/>
</dbReference>
<accession>A0A172TS78</accession>
<name>A0A172TS78_9BACT</name>
<evidence type="ECO:0000256" key="4">
    <source>
        <dbReference type="ARBA" id="ARBA00022692"/>
    </source>
</evidence>
<dbReference type="GO" id="GO:0009279">
    <property type="term" value="C:cell outer membrane"/>
    <property type="evidence" value="ECO:0007669"/>
    <property type="project" value="UniProtKB-SubCell"/>
</dbReference>
<dbReference type="STRING" id="1492898.SY85_04675"/>
<evidence type="ECO:0000313" key="16">
    <source>
        <dbReference type="Proteomes" id="UP000077177"/>
    </source>
</evidence>
<feature type="chain" id="PRO_5008001063" evidence="12">
    <location>
        <begin position="24"/>
        <end position="723"/>
    </location>
</feature>
<keyword evidence="16" id="KW-1185">Reference proteome</keyword>
<evidence type="ECO:0000256" key="1">
    <source>
        <dbReference type="ARBA" id="ARBA00004571"/>
    </source>
</evidence>
<feature type="signal peptide" evidence="12">
    <location>
        <begin position="1"/>
        <end position="23"/>
    </location>
</feature>
<gene>
    <name evidence="15" type="ORF">SY85_04675</name>
</gene>
<evidence type="ECO:0000259" key="13">
    <source>
        <dbReference type="Pfam" id="PF00593"/>
    </source>
</evidence>
<keyword evidence="3 10" id="KW-1134">Transmembrane beta strand</keyword>
<keyword evidence="5 12" id="KW-0732">Signal</keyword>
<dbReference type="PATRIC" id="fig|1492898.3.peg.1023"/>
<evidence type="ECO:0000259" key="14">
    <source>
        <dbReference type="Pfam" id="PF07715"/>
    </source>
</evidence>
<keyword evidence="6 11" id="KW-0798">TonB box</keyword>
<evidence type="ECO:0000313" key="15">
    <source>
        <dbReference type="EMBL" id="ANE49890.1"/>
    </source>
</evidence>
<evidence type="ECO:0000256" key="8">
    <source>
        <dbReference type="ARBA" id="ARBA00023170"/>
    </source>
</evidence>
<evidence type="ECO:0000256" key="7">
    <source>
        <dbReference type="ARBA" id="ARBA00023136"/>
    </source>
</evidence>
<evidence type="ECO:0000256" key="6">
    <source>
        <dbReference type="ARBA" id="ARBA00023077"/>
    </source>
</evidence>
<dbReference type="AlphaFoldDB" id="A0A172TS78"/>
<keyword evidence="9 10" id="KW-0998">Cell outer membrane</keyword>
<evidence type="ECO:0000256" key="3">
    <source>
        <dbReference type="ARBA" id="ARBA00022452"/>
    </source>
</evidence>
<organism evidence="15 16">
    <name type="scientific">Flavisolibacter tropicus</name>
    <dbReference type="NCBI Taxonomy" id="1492898"/>
    <lineage>
        <taxon>Bacteria</taxon>
        <taxon>Pseudomonadati</taxon>
        <taxon>Bacteroidota</taxon>
        <taxon>Chitinophagia</taxon>
        <taxon>Chitinophagales</taxon>
        <taxon>Chitinophagaceae</taxon>
        <taxon>Flavisolibacter</taxon>
    </lineage>
</organism>
<dbReference type="OrthoDB" id="1109239at2"/>
<dbReference type="RefSeq" id="WP_066402034.1">
    <property type="nucleotide sequence ID" value="NZ_CP011390.1"/>
</dbReference>
<dbReference type="InterPro" id="IPR036942">
    <property type="entry name" value="Beta-barrel_TonB_sf"/>
</dbReference>
<evidence type="ECO:0000256" key="5">
    <source>
        <dbReference type="ARBA" id="ARBA00022729"/>
    </source>
</evidence>
<evidence type="ECO:0000256" key="10">
    <source>
        <dbReference type="PROSITE-ProRule" id="PRU01360"/>
    </source>
</evidence>
<keyword evidence="7 10" id="KW-0472">Membrane</keyword>
<feature type="domain" description="TonB-dependent receptor-like beta-barrel" evidence="13">
    <location>
        <begin position="306"/>
        <end position="678"/>
    </location>
</feature>
<dbReference type="InterPro" id="IPR039426">
    <property type="entry name" value="TonB-dep_rcpt-like"/>
</dbReference>
<reference evidence="15 16" key="2">
    <citation type="journal article" date="2016" name="Int. J. Syst. Evol. Microbiol.">
        <title>Flavisolibacter tropicus sp. nov., isolated from tropical soil.</title>
        <authorList>
            <person name="Lee J.J."/>
            <person name="Kang M.S."/>
            <person name="Kim G.S."/>
            <person name="Lee C.S."/>
            <person name="Lim S."/>
            <person name="Lee J."/>
            <person name="Roh S.H."/>
            <person name="Kang H."/>
            <person name="Ha J.M."/>
            <person name="Bae S."/>
            <person name="Jung H.Y."/>
            <person name="Kim M.K."/>
        </authorList>
    </citation>
    <scope>NUCLEOTIDE SEQUENCE [LARGE SCALE GENOMIC DNA]</scope>
    <source>
        <strain evidence="15 16">LCS9</strain>
    </source>
</reference>
<evidence type="ECO:0000256" key="2">
    <source>
        <dbReference type="ARBA" id="ARBA00022448"/>
    </source>
</evidence>
<dbReference type="Gene3D" id="2.40.170.20">
    <property type="entry name" value="TonB-dependent receptor, beta-barrel domain"/>
    <property type="match status" value="1"/>
</dbReference>
<dbReference type="EMBL" id="CP011390">
    <property type="protein sequence ID" value="ANE49890.1"/>
    <property type="molecule type" value="Genomic_DNA"/>
</dbReference>
<keyword evidence="4 10" id="KW-0812">Transmembrane</keyword>
<dbReference type="KEGG" id="fla:SY85_04675"/>
<dbReference type="SUPFAM" id="SSF56935">
    <property type="entry name" value="Porins"/>
    <property type="match status" value="1"/>
</dbReference>
<dbReference type="GO" id="GO:0015344">
    <property type="term" value="F:siderophore uptake transmembrane transporter activity"/>
    <property type="evidence" value="ECO:0007669"/>
    <property type="project" value="TreeGrafter"/>
</dbReference>
<proteinExistence type="inferred from homology"/>
<comment type="similarity">
    <text evidence="10 11">Belongs to the TonB-dependent receptor family.</text>
</comment>
<evidence type="ECO:0000256" key="12">
    <source>
        <dbReference type="SAM" id="SignalP"/>
    </source>
</evidence>